<proteinExistence type="predicted"/>
<evidence type="ECO:0000313" key="3">
    <source>
        <dbReference type="Proteomes" id="UP001187192"/>
    </source>
</evidence>
<organism evidence="2 3">
    <name type="scientific">Ficus carica</name>
    <name type="common">Common fig</name>
    <dbReference type="NCBI Taxonomy" id="3494"/>
    <lineage>
        <taxon>Eukaryota</taxon>
        <taxon>Viridiplantae</taxon>
        <taxon>Streptophyta</taxon>
        <taxon>Embryophyta</taxon>
        <taxon>Tracheophyta</taxon>
        <taxon>Spermatophyta</taxon>
        <taxon>Magnoliopsida</taxon>
        <taxon>eudicotyledons</taxon>
        <taxon>Gunneridae</taxon>
        <taxon>Pentapetalae</taxon>
        <taxon>rosids</taxon>
        <taxon>fabids</taxon>
        <taxon>Rosales</taxon>
        <taxon>Moraceae</taxon>
        <taxon>Ficeae</taxon>
        <taxon>Ficus</taxon>
    </lineage>
</organism>
<dbReference type="AlphaFoldDB" id="A0AA88DX83"/>
<dbReference type="EMBL" id="BTGU01000148">
    <property type="protein sequence ID" value="GMN63371.1"/>
    <property type="molecule type" value="Genomic_DNA"/>
</dbReference>
<evidence type="ECO:0000256" key="1">
    <source>
        <dbReference type="SAM" id="MobiDB-lite"/>
    </source>
</evidence>
<comment type="caution">
    <text evidence="2">The sequence shown here is derived from an EMBL/GenBank/DDBJ whole genome shotgun (WGS) entry which is preliminary data.</text>
</comment>
<accession>A0AA88DX83</accession>
<protein>
    <submittedName>
        <fullName evidence="2">Uncharacterized protein</fullName>
    </submittedName>
</protein>
<sequence length="202" mass="23987">MRITKRITGRIACFLRQRPRSRESQTKGSPFEPSYLATAWWQRQQKLLGFPDLGIRHSTRRSRQGDRLGIAIKLAAQVAGELLIIAELEDRDPRRSENRVERPRDLIATIAVQSRLMLKTGHDAITWWKRRRVVQTRSFFSLQLLVRVQDLYFSGGSREIRHRNWGPLGRGFSDGWERRDDGENEEREREREREERRKRNLI</sequence>
<evidence type="ECO:0000313" key="2">
    <source>
        <dbReference type="EMBL" id="GMN63371.1"/>
    </source>
</evidence>
<feature type="region of interest" description="Disordered" evidence="1">
    <location>
        <begin position="175"/>
        <end position="202"/>
    </location>
</feature>
<gene>
    <name evidence="2" type="ORF">TIFTF001_032462</name>
</gene>
<reference evidence="2" key="1">
    <citation type="submission" date="2023-07" db="EMBL/GenBank/DDBJ databases">
        <title>draft genome sequence of fig (Ficus carica).</title>
        <authorList>
            <person name="Takahashi T."/>
            <person name="Nishimura K."/>
        </authorList>
    </citation>
    <scope>NUCLEOTIDE SEQUENCE</scope>
</reference>
<name>A0AA88DX83_FICCA</name>
<dbReference type="Proteomes" id="UP001187192">
    <property type="component" value="Unassembled WGS sequence"/>
</dbReference>
<keyword evidence="3" id="KW-1185">Reference proteome</keyword>